<proteinExistence type="predicted"/>
<feature type="transmembrane region" description="Helical" evidence="2">
    <location>
        <begin position="155"/>
        <end position="177"/>
    </location>
</feature>
<keyword evidence="4" id="KW-1185">Reference proteome</keyword>
<dbReference type="Pfam" id="PF20139">
    <property type="entry name" value="DUF6529"/>
    <property type="match status" value="1"/>
</dbReference>
<evidence type="ECO:0000313" key="4">
    <source>
        <dbReference type="Proteomes" id="UP001153328"/>
    </source>
</evidence>
<protein>
    <submittedName>
        <fullName evidence="3">Uncharacterized protein</fullName>
    </submittedName>
</protein>
<dbReference type="AlphaFoldDB" id="A0A9W4H8F6"/>
<feature type="region of interest" description="Disordered" evidence="1">
    <location>
        <begin position="1"/>
        <end position="36"/>
    </location>
</feature>
<keyword evidence="2" id="KW-0472">Membrane</keyword>
<sequence length="219" mass="22671">MTGPDSSGAGGPSAEGTGSGPGAGSGPSPGSDRPERRPAVRAALIALVALLPFAAGVGVYEWSSHLTPDYNVGLFGVHGLDTYDLKARMGTALLGLALVQLGLALWMYGLVPGTGHASRPVRTSHRIIGLVAFLLSLPIAFHCITAYGFETSDTRVTIHCITGCVLYAMFVTKVVVVRSKRLPGWALPVAGSALICGIALMWYTAALWVLNGDTVPGLS</sequence>
<feature type="transmembrane region" description="Helical" evidence="2">
    <location>
        <begin position="92"/>
        <end position="115"/>
    </location>
</feature>
<evidence type="ECO:0000256" key="2">
    <source>
        <dbReference type="SAM" id="Phobius"/>
    </source>
</evidence>
<accession>A0A9W4H8F6</accession>
<organism evidence="3 4">
    <name type="scientific">Actinacidiphila bryophytorum</name>
    <dbReference type="NCBI Taxonomy" id="1436133"/>
    <lineage>
        <taxon>Bacteria</taxon>
        <taxon>Bacillati</taxon>
        <taxon>Actinomycetota</taxon>
        <taxon>Actinomycetes</taxon>
        <taxon>Kitasatosporales</taxon>
        <taxon>Streptomycetaceae</taxon>
        <taxon>Actinacidiphila</taxon>
    </lineage>
</organism>
<dbReference type="InterPro" id="IPR045382">
    <property type="entry name" value="DUF6529"/>
</dbReference>
<feature type="compositionally biased region" description="Gly residues" evidence="1">
    <location>
        <begin position="8"/>
        <end position="27"/>
    </location>
</feature>
<keyword evidence="2" id="KW-0812">Transmembrane</keyword>
<name>A0A9W4H8F6_9ACTN</name>
<dbReference type="Proteomes" id="UP001153328">
    <property type="component" value="Unassembled WGS sequence"/>
</dbReference>
<feature type="transmembrane region" description="Helical" evidence="2">
    <location>
        <begin position="127"/>
        <end position="149"/>
    </location>
</feature>
<dbReference type="EMBL" id="CAJVAX010000023">
    <property type="protein sequence ID" value="CAG7657943.1"/>
    <property type="molecule type" value="Genomic_DNA"/>
</dbReference>
<gene>
    <name evidence="3" type="ORF">SBRY_90092</name>
</gene>
<comment type="caution">
    <text evidence="3">The sequence shown here is derived from an EMBL/GenBank/DDBJ whole genome shotgun (WGS) entry which is preliminary data.</text>
</comment>
<evidence type="ECO:0000313" key="3">
    <source>
        <dbReference type="EMBL" id="CAG7657943.1"/>
    </source>
</evidence>
<reference evidence="3" key="1">
    <citation type="submission" date="2021-06" db="EMBL/GenBank/DDBJ databases">
        <authorList>
            <person name="Arsene-Ploetze F."/>
        </authorList>
    </citation>
    <scope>NUCLEOTIDE SEQUENCE</scope>
    <source>
        <strain evidence="3">SBRY1</strain>
    </source>
</reference>
<keyword evidence="2" id="KW-1133">Transmembrane helix</keyword>
<feature type="transmembrane region" description="Helical" evidence="2">
    <location>
        <begin position="39"/>
        <end position="60"/>
    </location>
</feature>
<evidence type="ECO:0000256" key="1">
    <source>
        <dbReference type="SAM" id="MobiDB-lite"/>
    </source>
</evidence>
<feature type="transmembrane region" description="Helical" evidence="2">
    <location>
        <begin position="189"/>
        <end position="210"/>
    </location>
</feature>